<sequence>MHVRKYDETRESNLDRVKKIIPCPKGAREHSVTSLGGKPVSSLPFPGRDVLLDYDPSSNFSKSRKFYLASGYEERVGEVFESRATRLNARKSARVKGMHIRGARRTGRAAGVNGRRAGVRAGARAAGARGSGRAWARGGARLCDYGCTVHPRARLSPKIT</sequence>
<organism evidence="1 2">
    <name type="scientific">Punica granatum</name>
    <name type="common">Pomegranate</name>
    <dbReference type="NCBI Taxonomy" id="22663"/>
    <lineage>
        <taxon>Eukaryota</taxon>
        <taxon>Viridiplantae</taxon>
        <taxon>Streptophyta</taxon>
        <taxon>Embryophyta</taxon>
        <taxon>Tracheophyta</taxon>
        <taxon>Spermatophyta</taxon>
        <taxon>Magnoliopsida</taxon>
        <taxon>eudicotyledons</taxon>
        <taxon>Gunneridae</taxon>
        <taxon>Pentapetalae</taxon>
        <taxon>rosids</taxon>
        <taxon>malvids</taxon>
        <taxon>Myrtales</taxon>
        <taxon>Lythraceae</taxon>
        <taxon>Punica</taxon>
    </lineage>
</organism>
<dbReference type="AlphaFoldDB" id="A0A2I0LBY1"/>
<protein>
    <submittedName>
        <fullName evidence="1">Uncharacterized protein</fullName>
    </submittedName>
</protein>
<keyword evidence="2" id="KW-1185">Reference proteome</keyword>
<evidence type="ECO:0000313" key="1">
    <source>
        <dbReference type="EMBL" id="PKI77706.1"/>
    </source>
</evidence>
<reference evidence="1 2" key="1">
    <citation type="submission" date="2017-11" db="EMBL/GenBank/DDBJ databases">
        <title>De-novo sequencing of pomegranate (Punica granatum L.) genome.</title>
        <authorList>
            <person name="Akparov Z."/>
            <person name="Amiraslanov A."/>
            <person name="Hajiyeva S."/>
            <person name="Abbasov M."/>
            <person name="Kaur K."/>
            <person name="Hamwieh A."/>
            <person name="Solovyev V."/>
            <person name="Salamov A."/>
            <person name="Braich B."/>
            <person name="Kosarev P."/>
            <person name="Mahmoud A."/>
            <person name="Hajiyev E."/>
            <person name="Babayeva S."/>
            <person name="Izzatullayeva V."/>
            <person name="Mammadov A."/>
            <person name="Mammadov A."/>
            <person name="Sharifova S."/>
            <person name="Ojaghi J."/>
            <person name="Eynullazada K."/>
            <person name="Bayramov B."/>
            <person name="Abdulazimova A."/>
            <person name="Shahmuradov I."/>
        </authorList>
    </citation>
    <scope>NUCLEOTIDE SEQUENCE [LARGE SCALE GENOMIC DNA]</scope>
    <source>
        <strain evidence="2">cv. AG2017</strain>
        <tissue evidence="1">Leaf</tissue>
    </source>
</reference>
<dbReference type="EMBL" id="PGOL01000080">
    <property type="protein sequence ID" value="PKI77706.1"/>
    <property type="molecule type" value="Genomic_DNA"/>
</dbReference>
<accession>A0A2I0LBY1</accession>
<name>A0A2I0LBY1_PUNGR</name>
<proteinExistence type="predicted"/>
<gene>
    <name evidence="1" type="ORF">CRG98_001900</name>
</gene>
<dbReference type="Proteomes" id="UP000233551">
    <property type="component" value="Unassembled WGS sequence"/>
</dbReference>
<comment type="caution">
    <text evidence="1">The sequence shown here is derived from an EMBL/GenBank/DDBJ whole genome shotgun (WGS) entry which is preliminary data.</text>
</comment>
<evidence type="ECO:0000313" key="2">
    <source>
        <dbReference type="Proteomes" id="UP000233551"/>
    </source>
</evidence>